<dbReference type="AlphaFoldDB" id="A0A6A7C567"/>
<sequence>MRLTLVEYEKYDECFNLAIAFYRYVVDYYSAARDFHRSIRKLNSATASTRSHIEGEVIERYKVLRDRYADARNGYYAFANARITSRVKHVPRTLVENAARICCQYHDLDKFHEEAFDILKEIFSPYRTSDMSRPAGAPYLNENVPSFDEYTRLDTPPSPKKARAEHASPMKEPDILSSSIDAKSFSWNEGKAEKAPMLEAKPKQHSHIEPKTSRAPRHLTRKEKITLLCCLSLALAVMIILFVYIAYQLADQV</sequence>
<evidence type="ECO:0000313" key="4">
    <source>
        <dbReference type="Proteomes" id="UP000799421"/>
    </source>
</evidence>
<evidence type="ECO:0000256" key="1">
    <source>
        <dbReference type="SAM" id="MobiDB-lite"/>
    </source>
</evidence>
<feature type="region of interest" description="Disordered" evidence="1">
    <location>
        <begin position="150"/>
        <end position="171"/>
    </location>
</feature>
<feature type="compositionally biased region" description="Basic and acidic residues" evidence="1">
    <location>
        <begin position="162"/>
        <end position="171"/>
    </location>
</feature>
<keyword evidence="4" id="KW-1185">Reference proteome</keyword>
<accession>A0A6A7C567</accession>
<keyword evidence="2" id="KW-0472">Membrane</keyword>
<proteinExistence type="predicted"/>
<name>A0A6A7C567_9PEZI</name>
<evidence type="ECO:0000256" key="2">
    <source>
        <dbReference type="SAM" id="Phobius"/>
    </source>
</evidence>
<keyword evidence="2" id="KW-0812">Transmembrane</keyword>
<reference evidence="3" key="1">
    <citation type="journal article" date="2020" name="Stud. Mycol.">
        <title>101 Dothideomycetes genomes: a test case for predicting lifestyles and emergence of pathogens.</title>
        <authorList>
            <person name="Haridas S."/>
            <person name="Albert R."/>
            <person name="Binder M."/>
            <person name="Bloem J."/>
            <person name="Labutti K."/>
            <person name="Salamov A."/>
            <person name="Andreopoulos B."/>
            <person name="Baker S."/>
            <person name="Barry K."/>
            <person name="Bills G."/>
            <person name="Bluhm B."/>
            <person name="Cannon C."/>
            <person name="Castanera R."/>
            <person name="Culley D."/>
            <person name="Daum C."/>
            <person name="Ezra D."/>
            <person name="Gonzalez J."/>
            <person name="Henrissat B."/>
            <person name="Kuo A."/>
            <person name="Liang C."/>
            <person name="Lipzen A."/>
            <person name="Lutzoni F."/>
            <person name="Magnuson J."/>
            <person name="Mondo S."/>
            <person name="Nolan M."/>
            <person name="Ohm R."/>
            <person name="Pangilinan J."/>
            <person name="Park H.-J."/>
            <person name="Ramirez L."/>
            <person name="Alfaro M."/>
            <person name="Sun H."/>
            <person name="Tritt A."/>
            <person name="Yoshinaga Y."/>
            <person name="Zwiers L.-H."/>
            <person name="Turgeon B."/>
            <person name="Goodwin S."/>
            <person name="Spatafora J."/>
            <person name="Crous P."/>
            <person name="Grigoriev I."/>
        </authorList>
    </citation>
    <scope>NUCLEOTIDE SEQUENCE</scope>
    <source>
        <strain evidence="3">CBS 480.64</strain>
    </source>
</reference>
<gene>
    <name evidence="3" type="ORF">K470DRAFT_262915</name>
</gene>
<feature type="transmembrane region" description="Helical" evidence="2">
    <location>
        <begin position="225"/>
        <end position="247"/>
    </location>
</feature>
<dbReference type="Proteomes" id="UP000799421">
    <property type="component" value="Unassembled WGS sequence"/>
</dbReference>
<organism evidence="3 4">
    <name type="scientific">Piedraia hortae CBS 480.64</name>
    <dbReference type="NCBI Taxonomy" id="1314780"/>
    <lineage>
        <taxon>Eukaryota</taxon>
        <taxon>Fungi</taxon>
        <taxon>Dikarya</taxon>
        <taxon>Ascomycota</taxon>
        <taxon>Pezizomycotina</taxon>
        <taxon>Dothideomycetes</taxon>
        <taxon>Dothideomycetidae</taxon>
        <taxon>Capnodiales</taxon>
        <taxon>Piedraiaceae</taxon>
        <taxon>Piedraia</taxon>
    </lineage>
</organism>
<dbReference type="EMBL" id="MU005966">
    <property type="protein sequence ID" value="KAF2862392.1"/>
    <property type="molecule type" value="Genomic_DNA"/>
</dbReference>
<evidence type="ECO:0000313" key="3">
    <source>
        <dbReference type="EMBL" id="KAF2862392.1"/>
    </source>
</evidence>
<protein>
    <submittedName>
        <fullName evidence="3">Uncharacterized protein</fullName>
    </submittedName>
</protein>
<keyword evidence="2" id="KW-1133">Transmembrane helix</keyword>